<dbReference type="Proteomes" id="UP000030699">
    <property type="component" value="Unassembled WGS sequence"/>
</dbReference>
<dbReference type="InterPro" id="IPR041480">
    <property type="entry name" value="CIDR1_gamma"/>
</dbReference>
<evidence type="ECO:0000259" key="3">
    <source>
        <dbReference type="Pfam" id="PF03011"/>
    </source>
</evidence>
<feature type="domain" description="Cysteine-rich interdomain region 1 gamma" evidence="5">
    <location>
        <begin position="172"/>
        <end position="225"/>
    </location>
</feature>
<accession>A0A024WI85</accession>
<dbReference type="Pfam" id="PF22672">
    <property type="entry name" value="DBL_C"/>
    <property type="match status" value="1"/>
</dbReference>
<dbReference type="EMBL" id="KI925641">
    <property type="protein sequence ID" value="ETW46256.1"/>
    <property type="molecule type" value="Genomic_DNA"/>
</dbReference>
<evidence type="ECO:0000256" key="2">
    <source>
        <dbReference type="SAM" id="Phobius"/>
    </source>
</evidence>
<gene>
    <name evidence="7" type="ORF">PFMALIP_05682</name>
</gene>
<organism evidence="7 8">
    <name type="scientific">Plasmodium falciparum MaliPS096_E11</name>
    <dbReference type="NCBI Taxonomy" id="1036727"/>
    <lineage>
        <taxon>Eukaryota</taxon>
        <taxon>Sar</taxon>
        <taxon>Alveolata</taxon>
        <taxon>Apicomplexa</taxon>
        <taxon>Aconoidasida</taxon>
        <taxon>Haemosporida</taxon>
        <taxon>Plasmodiidae</taxon>
        <taxon>Plasmodium</taxon>
        <taxon>Plasmodium (Laverania)</taxon>
    </lineage>
</organism>
<feature type="compositionally biased region" description="Acidic residues" evidence="1">
    <location>
        <begin position="397"/>
        <end position="409"/>
    </location>
</feature>
<dbReference type="AlphaFoldDB" id="A0A024WI85"/>
<proteinExistence type="predicted"/>
<feature type="compositionally biased region" description="Polar residues" evidence="1">
    <location>
        <begin position="378"/>
        <end position="395"/>
    </location>
</feature>
<feature type="non-terminal residue" evidence="7">
    <location>
        <position position="1"/>
    </location>
</feature>
<feature type="domain" description="Plasmodium falciparum erythrocyte membrane protein 1 acidic terminal segment" evidence="4">
    <location>
        <begin position="546"/>
        <end position="875"/>
    </location>
</feature>
<dbReference type="InterPro" id="IPR004258">
    <property type="entry name" value="DBL"/>
</dbReference>
<dbReference type="InterPro" id="IPR044932">
    <property type="entry name" value="PfEMP1_ATS_sf"/>
</dbReference>
<dbReference type="Gene3D" id="1.20.58.1930">
    <property type="match status" value="1"/>
</dbReference>
<evidence type="ECO:0008006" key="9">
    <source>
        <dbReference type="Google" id="ProtNLM"/>
    </source>
</evidence>
<keyword evidence="2" id="KW-0472">Membrane</keyword>
<dbReference type="FunFam" id="1.10.1900.40:FF:000002">
    <property type="entry name" value="Erythrocyte membrane protein 1, PfEMP1"/>
    <property type="match status" value="1"/>
</dbReference>
<keyword evidence="2" id="KW-0812">Transmembrane</keyword>
<feature type="transmembrane region" description="Helical" evidence="2">
    <location>
        <begin position="529"/>
        <end position="546"/>
    </location>
</feature>
<feature type="transmembrane region" description="Helical" evidence="2">
    <location>
        <begin position="491"/>
        <end position="517"/>
    </location>
</feature>
<keyword evidence="2" id="KW-1133">Transmembrane helix</keyword>
<feature type="region of interest" description="Disordered" evidence="1">
    <location>
        <begin position="378"/>
        <end position="485"/>
    </location>
</feature>
<dbReference type="InterPro" id="IPR054595">
    <property type="entry name" value="DBL_C"/>
</dbReference>
<dbReference type="Gene3D" id="1.10.1900.40">
    <property type="entry name" value="Acidic terminal segments, variant surface antigen of PfEMP1"/>
    <property type="match status" value="2"/>
</dbReference>
<dbReference type="FunFam" id="1.20.58.1930:FF:000001">
    <property type="entry name" value="Erythrocyte membrane protein 1, PfEMP1"/>
    <property type="match status" value="1"/>
</dbReference>
<feature type="domain" description="Duffy-binding-like" evidence="6">
    <location>
        <begin position="1"/>
        <end position="127"/>
    </location>
</feature>
<reference evidence="7 8" key="2">
    <citation type="submission" date="2013-02" db="EMBL/GenBank/DDBJ databases">
        <title>The Genome Sequence of Plasmodium falciparum MaliPS096_E11.</title>
        <authorList>
            <consortium name="The Broad Institute Genome Sequencing Platform"/>
            <consortium name="The Broad Institute Genome Sequencing Center for Infectious Disease"/>
            <person name="Neafsey D."/>
            <person name="Cheeseman I."/>
            <person name="Volkman S."/>
            <person name="Adams J."/>
            <person name="Walker B."/>
            <person name="Young S.K."/>
            <person name="Zeng Q."/>
            <person name="Gargeya S."/>
            <person name="Fitzgerald M."/>
            <person name="Haas B."/>
            <person name="Abouelleil A."/>
            <person name="Alvarado L."/>
            <person name="Arachchi H.M."/>
            <person name="Berlin A.M."/>
            <person name="Chapman S.B."/>
            <person name="Dewar J."/>
            <person name="Goldberg J."/>
            <person name="Griggs A."/>
            <person name="Gujja S."/>
            <person name="Hansen M."/>
            <person name="Howarth C."/>
            <person name="Imamovic A."/>
            <person name="Larimer J."/>
            <person name="McCowan C."/>
            <person name="Murphy C."/>
            <person name="Neiman D."/>
            <person name="Pearson M."/>
            <person name="Priest M."/>
            <person name="Roberts A."/>
            <person name="Saif S."/>
            <person name="Shea T."/>
            <person name="Sisk P."/>
            <person name="Sykes S."/>
            <person name="Wortman J."/>
            <person name="Nusbaum C."/>
            <person name="Birren B."/>
        </authorList>
    </citation>
    <scope>NUCLEOTIDE SEQUENCE [LARGE SCALE GENOMIC DNA]</scope>
    <source>
        <strain evidence="7 8">MaliPS096_E11</strain>
    </source>
</reference>
<protein>
    <recommendedName>
        <fullName evidence="9">Duffy-binding-like domain-containing protein</fullName>
    </recommendedName>
</protein>
<sequence length="876" mass="101576">CRGVNNSGDPKYCSGDGHDCTEKGERRHTNMFADLDCPSCYVQCRKYRKWIDIKFEEYHNQQSIYQKEHAKLPNNSNGGDNCCKEIHNRSTAAEFLKELKHCKDNQGNSGEKGNELDFTNTKTTFGPLDYCKACPYNIVKCNSGRKSGTNGCNVNGNGETWETVFNGNDENTTKIDVQMINRRGPYMEKKSNVLFKTSRLFKAIREQKWTCKFKDKNTDVCKLDKFDQEIDLNDYTTFKVFLIYWLEDFIESYYILKKRKIFEQCKENGGKTCDDESKNYCACVKKWVAKKKKEWGDIKNHFKKRKQEDIGNNMKSSVRQLLEDLQYRTELNKAIKPCKEIIDFESKQCNEAASSENGQKTDVIDCLLENLGKKISECTSQPSGIPETACQTPNTLPDDEDLLLEEDEQNQVAQPKFCPPQKPETKEEEEEKCETAQTTAEEPTAGDEGTEELPPAPELPEDKDKVETKKEKKQRSPRGVKPPKNVLDHPAVIPALMSSTIMYYIYICGCGCMWMYVNVCGCMWMYVDVFYGYVFVIMFGYIYIYITNKFTDNEWNQLKKDFISNMLQNTQNTEPNVLHDNVDNNTHPTMSRHNVDQKPFIMSIHDRNLYIGQEYSYDMSTNSGNNDLYSGNNDLYSGIDPTSANHDSYSDNHHPYSGIDLINDVLNGDYDIYDEILKRKENELFGTNHTKKNTSSNSVAKNTNSDPILNQINLFHKWLDRHRYMCAKLKNKEDILNKLKEEWNKENNNNVGKTYNSDNKPSHNHVLNTDVSIQIDMHNPKPKNEFTNMDTNPDKSTMDTILDDLEKYNEPYYYDFYKDDIYYDVNDDDKTSVDHINMDHNKMDNNNSDVPTKVQIEMNVINNQELLQNEYPISHM</sequence>
<evidence type="ECO:0000259" key="5">
    <source>
        <dbReference type="Pfam" id="PF18562"/>
    </source>
</evidence>
<reference evidence="7 8" key="1">
    <citation type="submission" date="2013-02" db="EMBL/GenBank/DDBJ databases">
        <title>The Genome Annotation of Plasmodium falciparum MaliPS096_E11.</title>
        <authorList>
            <consortium name="The Broad Institute Genome Sequencing Platform"/>
            <consortium name="The Broad Institute Genome Sequencing Center for Infectious Disease"/>
            <person name="Neafsey D."/>
            <person name="Hoffman S."/>
            <person name="Volkman S."/>
            <person name="Rosenthal P."/>
            <person name="Walker B."/>
            <person name="Young S.K."/>
            <person name="Zeng Q."/>
            <person name="Gargeya S."/>
            <person name="Fitzgerald M."/>
            <person name="Haas B."/>
            <person name="Abouelleil A."/>
            <person name="Allen A.W."/>
            <person name="Alvarado L."/>
            <person name="Arachchi H.M."/>
            <person name="Berlin A.M."/>
            <person name="Chapman S.B."/>
            <person name="Gainer-Dewar J."/>
            <person name="Goldberg J."/>
            <person name="Griggs A."/>
            <person name="Gujja S."/>
            <person name="Hansen M."/>
            <person name="Howarth C."/>
            <person name="Imamovic A."/>
            <person name="Ireland A."/>
            <person name="Larimer J."/>
            <person name="McCowan C."/>
            <person name="Murphy C."/>
            <person name="Pearson M."/>
            <person name="Poon T.W."/>
            <person name="Priest M."/>
            <person name="Roberts A."/>
            <person name="Saif S."/>
            <person name="Shea T."/>
            <person name="Sisk P."/>
            <person name="Sykes S."/>
            <person name="Wortman J."/>
            <person name="Nusbaum C."/>
            <person name="Birren B."/>
        </authorList>
    </citation>
    <scope>NUCLEOTIDE SEQUENCE [LARGE SCALE GENOMIC DNA]</scope>
    <source>
        <strain evidence="7 8">MaliPS096_E11</strain>
    </source>
</reference>
<evidence type="ECO:0000259" key="6">
    <source>
        <dbReference type="Pfam" id="PF22672"/>
    </source>
</evidence>
<dbReference type="SUPFAM" id="SSF140924">
    <property type="entry name" value="Duffy binding domain-like"/>
    <property type="match status" value="2"/>
</dbReference>
<dbReference type="Pfam" id="PF03011">
    <property type="entry name" value="PFEMP"/>
    <property type="match status" value="1"/>
</dbReference>
<dbReference type="FunFam" id="1.10.1900.40:FF:000001">
    <property type="entry name" value="Erythrocyte membrane protein 1"/>
    <property type="match status" value="1"/>
</dbReference>
<evidence type="ECO:0000313" key="7">
    <source>
        <dbReference type="EMBL" id="ETW46256.1"/>
    </source>
</evidence>
<evidence type="ECO:0000259" key="4">
    <source>
        <dbReference type="Pfam" id="PF15445"/>
    </source>
</evidence>
<feature type="compositionally biased region" description="Basic and acidic residues" evidence="1">
    <location>
        <begin position="460"/>
        <end position="470"/>
    </location>
</feature>
<dbReference type="InterPro" id="IPR029211">
    <property type="entry name" value="PfEMP1_ATS"/>
</dbReference>
<feature type="domain" description="Duffy-binding-like" evidence="3">
    <location>
        <begin position="241"/>
        <end position="382"/>
    </location>
</feature>
<evidence type="ECO:0000256" key="1">
    <source>
        <dbReference type="SAM" id="MobiDB-lite"/>
    </source>
</evidence>
<dbReference type="Pfam" id="PF18562">
    <property type="entry name" value="CIDR1_gamma"/>
    <property type="match status" value="1"/>
</dbReference>
<evidence type="ECO:0000313" key="8">
    <source>
        <dbReference type="Proteomes" id="UP000030699"/>
    </source>
</evidence>
<dbReference type="Gene3D" id="1.20.58.830">
    <property type="match status" value="1"/>
</dbReference>
<dbReference type="Pfam" id="PF15445">
    <property type="entry name" value="ATS"/>
    <property type="match status" value="1"/>
</dbReference>
<name>A0A024WI85_PLAFA</name>